<dbReference type="EMBL" id="LK032661">
    <property type="protein sequence ID" value="CDY46319.1"/>
    <property type="molecule type" value="Genomic_DNA"/>
</dbReference>
<reference evidence="1 2" key="1">
    <citation type="journal article" date="2014" name="Science">
        <title>Plant genetics. Early allopolyploid evolution in the post-Neolithic Brassica napus oilseed genome.</title>
        <authorList>
            <person name="Chalhoub B."/>
            <person name="Denoeud F."/>
            <person name="Liu S."/>
            <person name="Parkin I.A."/>
            <person name="Tang H."/>
            <person name="Wang X."/>
            <person name="Chiquet J."/>
            <person name="Belcram H."/>
            <person name="Tong C."/>
            <person name="Samans B."/>
            <person name="Correa M."/>
            <person name="Da Silva C."/>
            <person name="Just J."/>
            <person name="Falentin C."/>
            <person name="Koh C.S."/>
            <person name="Le Clainche I."/>
            <person name="Bernard M."/>
            <person name="Bento P."/>
            <person name="Noel B."/>
            <person name="Labadie K."/>
            <person name="Alberti A."/>
            <person name="Charles M."/>
            <person name="Arnaud D."/>
            <person name="Guo H."/>
            <person name="Daviaud C."/>
            <person name="Alamery S."/>
            <person name="Jabbari K."/>
            <person name="Zhao M."/>
            <person name="Edger P.P."/>
            <person name="Chelaifa H."/>
            <person name="Tack D."/>
            <person name="Lassalle G."/>
            <person name="Mestiri I."/>
            <person name="Schnel N."/>
            <person name="Le Paslier M.C."/>
            <person name="Fan G."/>
            <person name="Renault V."/>
            <person name="Bayer P.E."/>
            <person name="Golicz A.A."/>
            <person name="Manoli S."/>
            <person name="Lee T.H."/>
            <person name="Thi V.H."/>
            <person name="Chalabi S."/>
            <person name="Hu Q."/>
            <person name="Fan C."/>
            <person name="Tollenaere R."/>
            <person name="Lu Y."/>
            <person name="Battail C."/>
            <person name="Shen J."/>
            <person name="Sidebottom C.H."/>
            <person name="Wang X."/>
            <person name="Canaguier A."/>
            <person name="Chauveau A."/>
            <person name="Berard A."/>
            <person name="Deniot G."/>
            <person name="Guan M."/>
            <person name="Liu Z."/>
            <person name="Sun F."/>
            <person name="Lim Y.P."/>
            <person name="Lyons E."/>
            <person name="Town C.D."/>
            <person name="Bancroft I."/>
            <person name="Wang X."/>
            <person name="Meng J."/>
            <person name="Ma J."/>
            <person name="Pires J.C."/>
            <person name="King G.J."/>
            <person name="Brunel D."/>
            <person name="Delourme R."/>
            <person name="Renard M."/>
            <person name="Aury J.M."/>
            <person name="Adams K.L."/>
            <person name="Batley J."/>
            <person name="Snowdon R.J."/>
            <person name="Tost J."/>
            <person name="Edwards D."/>
            <person name="Zhou Y."/>
            <person name="Hua W."/>
            <person name="Sharpe A.G."/>
            <person name="Paterson A.H."/>
            <person name="Guan C."/>
            <person name="Wincker P."/>
        </authorList>
    </citation>
    <scope>NUCLEOTIDE SEQUENCE [LARGE SCALE GENOMIC DNA]</scope>
    <source>
        <strain evidence="2">cv. Darmor-bzh</strain>
    </source>
</reference>
<evidence type="ECO:0000313" key="1">
    <source>
        <dbReference type="EMBL" id="CDY46319.1"/>
    </source>
</evidence>
<evidence type="ECO:0000313" key="2">
    <source>
        <dbReference type="Proteomes" id="UP000028999"/>
    </source>
</evidence>
<dbReference type="PaxDb" id="3708-A0A078IAH9"/>
<dbReference type="AlphaFoldDB" id="A0A078IAH9"/>
<dbReference type="Proteomes" id="UP000028999">
    <property type="component" value="Unassembled WGS sequence"/>
</dbReference>
<name>A0A078IAH9_BRANA</name>
<organism evidence="1 2">
    <name type="scientific">Brassica napus</name>
    <name type="common">Rape</name>
    <dbReference type="NCBI Taxonomy" id="3708"/>
    <lineage>
        <taxon>Eukaryota</taxon>
        <taxon>Viridiplantae</taxon>
        <taxon>Streptophyta</taxon>
        <taxon>Embryophyta</taxon>
        <taxon>Tracheophyta</taxon>
        <taxon>Spermatophyta</taxon>
        <taxon>Magnoliopsida</taxon>
        <taxon>eudicotyledons</taxon>
        <taxon>Gunneridae</taxon>
        <taxon>Pentapetalae</taxon>
        <taxon>rosids</taxon>
        <taxon>malvids</taxon>
        <taxon>Brassicales</taxon>
        <taxon>Brassicaceae</taxon>
        <taxon>Brassiceae</taxon>
        <taxon>Brassica</taxon>
    </lineage>
</organism>
<dbReference type="Gramene" id="CDY46319">
    <property type="protein sequence ID" value="CDY46319"/>
    <property type="gene ID" value="GSBRNA2T00083722001"/>
</dbReference>
<protein>
    <submittedName>
        <fullName evidence="1">BnaC01g31530D protein</fullName>
    </submittedName>
</protein>
<gene>
    <name evidence="1" type="primary">BnaC01g31530D</name>
    <name evidence="1" type="ORF">GSBRNA2T00083722001</name>
</gene>
<proteinExistence type="predicted"/>
<sequence>MFMLKDETNEKLVSDMIHIYVFSHLYIII</sequence>
<accession>A0A078IAH9</accession>
<keyword evidence="2" id="KW-1185">Reference proteome</keyword>